<protein>
    <recommendedName>
        <fullName evidence="4">Outer membrane protein beta-barrel domain-containing protein</fullName>
    </recommendedName>
</protein>
<dbReference type="RefSeq" id="WP_241275499.1">
    <property type="nucleotide sequence ID" value="NZ_JAKZGS010000011.1"/>
</dbReference>
<dbReference type="Proteomes" id="UP001165488">
    <property type="component" value="Unassembled WGS sequence"/>
</dbReference>
<keyword evidence="3" id="KW-1185">Reference proteome</keyword>
<reference evidence="2" key="1">
    <citation type="submission" date="2022-03" db="EMBL/GenBank/DDBJ databases">
        <title>De novo assembled genomes of Belliella spp. (Cyclobacteriaceae) strains.</title>
        <authorList>
            <person name="Szabo A."/>
            <person name="Korponai K."/>
            <person name="Felfoldi T."/>
        </authorList>
    </citation>
    <scope>NUCLEOTIDE SEQUENCE</scope>
    <source>
        <strain evidence="2">DSM 107340</strain>
    </source>
</reference>
<organism evidence="2 3">
    <name type="scientific">Belliella calami</name>
    <dbReference type="NCBI Taxonomy" id="2923436"/>
    <lineage>
        <taxon>Bacteria</taxon>
        <taxon>Pseudomonadati</taxon>
        <taxon>Bacteroidota</taxon>
        <taxon>Cytophagia</taxon>
        <taxon>Cytophagales</taxon>
        <taxon>Cyclobacteriaceae</taxon>
        <taxon>Belliella</taxon>
    </lineage>
</organism>
<dbReference type="EMBL" id="JAKZGS010000011">
    <property type="protein sequence ID" value="MCH7398997.1"/>
    <property type="molecule type" value="Genomic_DNA"/>
</dbReference>
<keyword evidence="1" id="KW-0732">Signal</keyword>
<evidence type="ECO:0000313" key="3">
    <source>
        <dbReference type="Proteomes" id="UP001165488"/>
    </source>
</evidence>
<sequence length="267" mass="30762">MKKILLILCFGILFFGNSFAQEEEKEAVEKKEIVKSKDFKLFGNEWHYERYKDKTFTIENTNPDFYNSKPPKVKRYQRSLSLDLGINTWVNDETAPTVKPWGSWNVGINYQHQYKFGKNFSLNPSIGVSWYNFKFEDRNLIAVKEIDGIEFQDFNGGVGTKSKISASYFNISLIPILHSSNGKFRFGVGPYAGLRIGGRGKFVYDDPNGRSRKLFEKSNMYANNFRYGGRVVLGVSNVDLFVNYDFNEFFEKDKGPRVNALSFGLIL</sequence>
<comment type="caution">
    <text evidence="2">The sequence shown here is derived from an EMBL/GenBank/DDBJ whole genome shotgun (WGS) entry which is preliminary data.</text>
</comment>
<feature type="chain" id="PRO_5045488099" description="Outer membrane protein beta-barrel domain-containing protein" evidence="1">
    <location>
        <begin position="21"/>
        <end position="267"/>
    </location>
</feature>
<evidence type="ECO:0008006" key="4">
    <source>
        <dbReference type="Google" id="ProtNLM"/>
    </source>
</evidence>
<proteinExistence type="predicted"/>
<evidence type="ECO:0000256" key="1">
    <source>
        <dbReference type="SAM" id="SignalP"/>
    </source>
</evidence>
<gene>
    <name evidence="2" type="ORF">MM236_13410</name>
</gene>
<evidence type="ECO:0000313" key="2">
    <source>
        <dbReference type="EMBL" id="MCH7398997.1"/>
    </source>
</evidence>
<accession>A0ABS9UQU0</accession>
<feature type="signal peptide" evidence="1">
    <location>
        <begin position="1"/>
        <end position="20"/>
    </location>
</feature>
<name>A0ABS9UQU0_9BACT</name>